<dbReference type="EMBL" id="JAVDVW010000001">
    <property type="protein sequence ID" value="MDR7099356.1"/>
    <property type="molecule type" value="Genomic_DNA"/>
</dbReference>
<accession>A0ABU1VPE6</accession>
<protein>
    <submittedName>
        <fullName evidence="1">Uncharacterized protein</fullName>
    </submittedName>
</protein>
<evidence type="ECO:0000313" key="2">
    <source>
        <dbReference type="Proteomes" id="UP001267878"/>
    </source>
</evidence>
<evidence type="ECO:0000313" key="1">
    <source>
        <dbReference type="EMBL" id="MDR7099356.1"/>
    </source>
</evidence>
<reference evidence="1 2" key="1">
    <citation type="submission" date="2023-07" db="EMBL/GenBank/DDBJ databases">
        <title>Sorghum-associated microbial communities from plants grown in Nebraska, USA.</title>
        <authorList>
            <person name="Schachtman D."/>
        </authorList>
    </citation>
    <scope>NUCLEOTIDE SEQUENCE [LARGE SCALE GENOMIC DNA]</scope>
    <source>
        <strain evidence="1 2">BE187</strain>
    </source>
</reference>
<name>A0ABU1VPE6_9GAMM</name>
<dbReference type="Proteomes" id="UP001267878">
    <property type="component" value="Unassembled WGS sequence"/>
</dbReference>
<dbReference type="Pfam" id="PF08856">
    <property type="entry name" value="DUF1826"/>
    <property type="match status" value="1"/>
</dbReference>
<organism evidence="1 2">
    <name type="scientific">Agrilutibacter niabensis</name>
    <dbReference type="NCBI Taxonomy" id="380628"/>
    <lineage>
        <taxon>Bacteria</taxon>
        <taxon>Pseudomonadati</taxon>
        <taxon>Pseudomonadota</taxon>
        <taxon>Gammaproteobacteria</taxon>
        <taxon>Lysobacterales</taxon>
        <taxon>Lysobacteraceae</taxon>
        <taxon>Agrilutibacter</taxon>
    </lineage>
</organism>
<proteinExistence type="predicted"/>
<gene>
    <name evidence="1" type="ORF">J2X04_001703</name>
</gene>
<dbReference type="RefSeq" id="WP_310053559.1">
    <property type="nucleotide sequence ID" value="NZ_JAVDVW010000001.1"/>
</dbReference>
<sequence length="285" mass="30693">MVERTTVGTMAPPSLRRDCIVCCDDLAGLDAILRDDVLAVIATPPPPLWLPALAAAVEAGEISLPRTQLDDCTRAALADWLTRNLPPLPVLAPLHEELLSLVDLLAGLTGARRFMVRLLAAAPNTECGFHVDTVPPGAPSFGLVRVYNGPGTLYPDPSDVTGYADFYRYLSRRERLGRERSEARAAADIATAAAAEAEIRGLDAQALFLRNPQALRSTPPAAVVAFKHLDASEHWSERSSRSAWIHCSPMQGPPRLLVNITAVDRGLRRLRLPGASAPPPPDRAT</sequence>
<comment type="caution">
    <text evidence="1">The sequence shown here is derived from an EMBL/GenBank/DDBJ whole genome shotgun (WGS) entry which is preliminary data.</text>
</comment>
<keyword evidence="2" id="KW-1185">Reference proteome</keyword>
<dbReference type="InterPro" id="IPR014955">
    <property type="entry name" value="DUF1826"/>
</dbReference>